<reference evidence="2 3" key="1">
    <citation type="submission" date="2017-01" db="EMBL/GenBank/DDBJ databases">
        <authorList>
            <person name="Mah S.A."/>
            <person name="Swanson W.J."/>
            <person name="Moy G.W."/>
            <person name="Vacquier V.D."/>
        </authorList>
    </citation>
    <scope>NUCLEOTIDE SEQUENCE [LARGE SCALE GENOMIC DNA]</scope>
    <source>
        <strain evidence="2 3">GSMNP</strain>
    </source>
</reference>
<feature type="region of interest" description="Disordered" evidence="1">
    <location>
        <begin position="303"/>
        <end position="374"/>
    </location>
</feature>
<gene>
    <name evidence="2" type="ORF">AYI70_g135</name>
</gene>
<feature type="compositionally biased region" description="Low complexity" evidence="1">
    <location>
        <begin position="337"/>
        <end position="351"/>
    </location>
</feature>
<comment type="caution">
    <text evidence="2">The sequence shown here is derived from an EMBL/GenBank/DDBJ whole genome shotgun (WGS) entry which is preliminary data.</text>
</comment>
<evidence type="ECO:0000313" key="2">
    <source>
        <dbReference type="EMBL" id="OMJ26470.1"/>
    </source>
</evidence>
<organism evidence="2 3">
    <name type="scientific">Smittium culicis</name>
    <dbReference type="NCBI Taxonomy" id="133412"/>
    <lineage>
        <taxon>Eukaryota</taxon>
        <taxon>Fungi</taxon>
        <taxon>Fungi incertae sedis</taxon>
        <taxon>Zoopagomycota</taxon>
        <taxon>Kickxellomycotina</taxon>
        <taxon>Harpellomycetes</taxon>
        <taxon>Harpellales</taxon>
        <taxon>Legeriomycetaceae</taxon>
        <taxon>Smittium</taxon>
    </lineage>
</organism>
<evidence type="ECO:0000256" key="1">
    <source>
        <dbReference type="SAM" id="MobiDB-lite"/>
    </source>
</evidence>
<dbReference type="Proteomes" id="UP000187283">
    <property type="component" value="Unassembled WGS sequence"/>
</dbReference>
<evidence type="ECO:0000313" key="3">
    <source>
        <dbReference type="Proteomes" id="UP000187283"/>
    </source>
</evidence>
<name>A0A1R1YHT8_9FUNG</name>
<accession>A0A1R1YHT8</accession>
<protein>
    <submittedName>
        <fullName evidence="2">Uncharacterized protein</fullName>
    </submittedName>
</protein>
<feature type="region of interest" description="Disordered" evidence="1">
    <location>
        <begin position="183"/>
        <end position="207"/>
    </location>
</feature>
<dbReference type="OrthoDB" id="10317933at2759"/>
<feature type="compositionally biased region" description="Polar residues" evidence="1">
    <location>
        <begin position="352"/>
        <end position="374"/>
    </location>
</feature>
<keyword evidence="3" id="KW-1185">Reference proteome</keyword>
<proteinExistence type="predicted"/>
<sequence length="457" mass="52643">MSTFTFLELDLKSVNKSEFENPSEKLALRNLIHHEDGYLQAPSRYLTSQSHNHHEQTHSARPGLNLLSNLASYVDNDKMANVHRPRSIGPEYNRLIPNNQEYIRNYYDTQKNNTNMNFNYISSYTDVSKAPNPHHKSFNNQNVDRLDYYTMNKNNNRANQKIYFRDRNHLNLSATRLYSRTRSEKISKDVFSPGPKNLSSSSSRTRKPQMRINLNEIMGNPNYHESYKSGIPKSAQFDKFSNSMSYNKGYSRQTKFDIYNGEYEYPTSNANTGNYLEYLGCDRLPLRNKYIKAESEEIRNFLSDESEKEHTPLRLLTSNDSTLRPKSDQRNSISPYLSPATTLSASTSLSLKNPSNRYENSYSTNSSNGKYTSSQSIQKYSDSYRELDSLNSNDNFLFTKNRANESNITARDEYDLGKSSWKSKSVLDLKLTPVSGLKPEDSKNVSLPPIRVFLSSL</sequence>
<dbReference type="AlphaFoldDB" id="A0A1R1YHT8"/>
<dbReference type="EMBL" id="LSSN01000017">
    <property type="protein sequence ID" value="OMJ26470.1"/>
    <property type="molecule type" value="Genomic_DNA"/>
</dbReference>